<dbReference type="Pfam" id="PF18962">
    <property type="entry name" value="Por_Secre_tail"/>
    <property type="match status" value="1"/>
</dbReference>
<sequence length="577" mass="58891">MNTGDELTINFNVNFGGTITVQGNGVVITNNGSISTNGRITVNSGTSGTVFNNQGTVPSQSVFLNAPTTINNGSTGNTAGVTWAGYVGSNFTAAPVINNYANWTAQIQPLPGGTINNKNGAIWNAYMTVSGPLTVNNEGTWNSQVQPSGNPTFTFVNAGTWAGTLTANGYTTAITNSGTWSGQIDYSGSLSITNNAGASWTGLPNGNSGQLAITNAGAWTKGGFNFPSTGPNVFTNQAGATASFNAIVGLNGVTSFVNSGTLSINQSSLLPYGASIINNAGATLNLPLGSGSPSTFTNVGTITNDGQINSTSGGFTNNGTLNNGRATISITGDFTNTGTVTGPAAPFRGSITATGVSVNSGTFGTTGRLDFCDAGRPANGFDTAAGTIGSATTFCLATPLPVELTRFSAQAAKGKVQLQWATATERNSAAFVVERSTTGEGFTAVAEIKAQGNSTQATVYAAIDAKPLAGTSYYRLRQVDLDGTVAYSKVATVHVEATNQPIDLYPNPATDRLTLDLSATAAPCDVRLTNLTGQVVLTTTLAGGQAQELPLTGVPAGLYLLHVRTAAGSTVQRIEKR</sequence>
<proteinExistence type="predicted"/>
<protein>
    <submittedName>
        <fullName evidence="2">T9SS type A sorting domain-containing protein</fullName>
    </submittedName>
</protein>
<accession>A0A931BLP1</accession>
<keyword evidence="3" id="KW-1185">Reference proteome</keyword>
<gene>
    <name evidence="2" type="ORF">I2I01_12940</name>
</gene>
<evidence type="ECO:0000313" key="3">
    <source>
        <dbReference type="Proteomes" id="UP000645610"/>
    </source>
</evidence>
<name>A0A931BLP1_9BACT</name>
<dbReference type="Gene3D" id="2.60.40.10">
    <property type="entry name" value="Immunoglobulins"/>
    <property type="match status" value="1"/>
</dbReference>
<dbReference type="RefSeq" id="WP_196286900.1">
    <property type="nucleotide sequence ID" value="NZ_JADQDP010000003.1"/>
</dbReference>
<evidence type="ECO:0000313" key="2">
    <source>
        <dbReference type="EMBL" id="MBF9142548.1"/>
    </source>
</evidence>
<feature type="domain" description="Secretion system C-terminal sorting" evidence="1">
    <location>
        <begin position="504"/>
        <end position="574"/>
    </location>
</feature>
<dbReference type="InterPro" id="IPR026444">
    <property type="entry name" value="Secre_tail"/>
</dbReference>
<comment type="caution">
    <text evidence="2">The sequence shown here is derived from an EMBL/GenBank/DDBJ whole genome shotgun (WGS) entry which is preliminary data.</text>
</comment>
<dbReference type="InterPro" id="IPR013783">
    <property type="entry name" value="Ig-like_fold"/>
</dbReference>
<organism evidence="2 3">
    <name type="scientific">Hymenobacter properus</name>
    <dbReference type="NCBI Taxonomy" id="2791026"/>
    <lineage>
        <taxon>Bacteria</taxon>
        <taxon>Pseudomonadati</taxon>
        <taxon>Bacteroidota</taxon>
        <taxon>Cytophagia</taxon>
        <taxon>Cytophagales</taxon>
        <taxon>Hymenobacteraceae</taxon>
        <taxon>Hymenobacter</taxon>
    </lineage>
</organism>
<dbReference type="AlphaFoldDB" id="A0A931BLP1"/>
<evidence type="ECO:0000259" key="1">
    <source>
        <dbReference type="Pfam" id="PF18962"/>
    </source>
</evidence>
<dbReference type="Proteomes" id="UP000645610">
    <property type="component" value="Unassembled WGS sequence"/>
</dbReference>
<dbReference type="EMBL" id="JADQDP010000003">
    <property type="protein sequence ID" value="MBF9142548.1"/>
    <property type="molecule type" value="Genomic_DNA"/>
</dbReference>
<dbReference type="NCBIfam" id="TIGR04183">
    <property type="entry name" value="Por_Secre_tail"/>
    <property type="match status" value="1"/>
</dbReference>
<reference evidence="2 3" key="1">
    <citation type="submission" date="2020-11" db="EMBL/GenBank/DDBJ databases">
        <authorList>
            <person name="Kim M.K."/>
        </authorList>
    </citation>
    <scope>NUCLEOTIDE SEQUENCE [LARGE SCALE GENOMIC DNA]</scope>
    <source>
        <strain evidence="2 3">BT439</strain>
    </source>
</reference>